<dbReference type="PANTHER" id="PTHR15228:SF25">
    <property type="entry name" value="F-BAR DOMAIN-CONTAINING PROTEIN"/>
    <property type="match status" value="1"/>
</dbReference>
<evidence type="ECO:0000313" key="3">
    <source>
        <dbReference type="EMBL" id="KAG5458072.1"/>
    </source>
</evidence>
<protein>
    <submittedName>
        <fullName evidence="3">Rho GTPase activation protein</fullName>
    </submittedName>
</protein>
<dbReference type="OrthoDB" id="79452at2759"/>
<accession>A0A8H7ZRW5</accession>
<reference evidence="3 4" key="1">
    <citation type="journal article" name="Sci. Rep.">
        <title>Genome-scale phylogenetic analyses confirm Olpidium as the closest living zoosporic fungus to the non-flagellated, terrestrial fungi.</title>
        <authorList>
            <person name="Chang Y."/>
            <person name="Rochon D."/>
            <person name="Sekimoto S."/>
            <person name="Wang Y."/>
            <person name="Chovatia M."/>
            <person name="Sandor L."/>
            <person name="Salamov A."/>
            <person name="Grigoriev I.V."/>
            <person name="Stajich J.E."/>
            <person name="Spatafora J.W."/>
        </authorList>
    </citation>
    <scope>NUCLEOTIDE SEQUENCE [LARGE SCALE GENOMIC DNA]</scope>
    <source>
        <strain evidence="3">S191</strain>
    </source>
</reference>
<dbReference type="GO" id="GO:0007165">
    <property type="term" value="P:signal transduction"/>
    <property type="evidence" value="ECO:0007669"/>
    <property type="project" value="InterPro"/>
</dbReference>
<evidence type="ECO:0000256" key="1">
    <source>
        <dbReference type="ARBA" id="ARBA00022468"/>
    </source>
</evidence>
<dbReference type="Pfam" id="PF00620">
    <property type="entry name" value="RhoGAP"/>
    <property type="match status" value="1"/>
</dbReference>
<dbReference type="InterPro" id="IPR008936">
    <property type="entry name" value="Rho_GTPase_activation_prot"/>
</dbReference>
<evidence type="ECO:0000313" key="4">
    <source>
        <dbReference type="Proteomes" id="UP000673691"/>
    </source>
</evidence>
<organism evidence="3 4">
    <name type="scientific">Olpidium bornovanus</name>
    <dbReference type="NCBI Taxonomy" id="278681"/>
    <lineage>
        <taxon>Eukaryota</taxon>
        <taxon>Fungi</taxon>
        <taxon>Fungi incertae sedis</taxon>
        <taxon>Olpidiomycota</taxon>
        <taxon>Olpidiomycotina</taxon>
        <taxon>Olpidiomycetes</taxon>
        <taxon>Olpidiales</taxon>
        <taxon>Olpidiaceae</taxon>
        <taxon>Olpidium</taxon>
    </lineage>
</organism>
<dbReference type="PROSITE" id="PS50238">
    <property type="entry name" value="RHOGAP"/>
    <property type="match status" value="1"/>
</dbReference>
<dbReference type="Gene3D" id="1.10.555.10">
    <property type="entry name" value="Rho GTPase activation protein"/>
    <property type="match status" value="1"/>
</dbReference>
<feature type="domain" description="Rho-GAP" evidence="2">
    <location>
        <begin position="1"/>
        <end position="136"/>
    </location>
</feature>
<dbReference type="InterPro" id="IPR051025">
    <property type="entry name" value="RhoGAP"/>
</dbReference>
<dbReference type="EMBL" id="JAEFCI010009023">
    <property type="protein sequence ID" value="KAG5458072.1"/>
    <property type="molecule type" value="Genomic_DNA"/>
</dbReference>
<dbReference type="SUPFAM" id="SSF48350">
    <property type="entry name" value="GTPase activation domain, GAP"/>
    <property type="match status" value="1"/>
</dbReference>
<dbReference type="AlphaFoldDB" id="A0A8H7ZRW5"/>
<dbReference type="CDD" id="cd00159">
    <property type="entry name" value="RhoGAP"/>
    <property type="match status" value="1"/>
</dbReference>
<sequence length="136" mass="15534">MTNEAVDSLLNWHLHIGSDINFEKTYEDPNAVATLLKMFLRDLPEPVLTKHLDPVFNGCLSDYDHELSATDPEYERLISRRLAAVATHLPDENYELLAWLMCHLARVDYYSDINKMNCSNLGLIFCPTLGISSVMF</sequence>
<dbReference type="Proteomes" id="UP000673691">
    <property type="component" value="Unassembled WGS sequence"/>
</dbReference>
<dbReference type="InterPro" id="IPR000198">
    <property type="entry name" value="RhoGAP_dom"/>
</dbReference>
<dbReference type="PANTHER" id="PTHR15228">
    <property type="entry name" value="SPERMATHECAL PHYSIOLOGY VARIANT"/>
    <property type="match status" value="1"/>
</dbReference>
<feature type="non-terminal residue" evidence="3">
    <location>
        <position position="136"/>
    </location>
</feature>
<comment type="caution">
    <text evidence="3">The sequence shown here is derived from an EMBL/GenBank/DDBJ whole genome shotgun (WGS) entry which is preliminary data.</text>
</comment>
<evidence type="ECO:0000259" key="2">
    <source>
        <dbReference type="PROSITE" id="PS50238"/>
    </source>
</evidence>
<proteinExistence type="predicted"/>
<keyword evidence="1" id="KW-0343">GTPase activation</keyword>
<keyword evidence="4" id="KW-1185">Reference proteome</keyword>
<name>A0A8H7ZRW5_9FUNG</name>
<gene>
    <name evidence="3" type="ORF">BJ554DRAFT_1780</name>
</gene>
<dbReference type="GO" id="GO:0005096">
    <property type="term" value="F:GTPase activator activity"/>
    <property type="evidence" value="ECO:0007669"/>
    <property type="project" value="UniProtKB-KW"/>
</dbReference>
<dbReference type="SMART" id="SM00324">
    <property type="entry name" value="RhoGAP"/>
    <property type="match status" value="1"/>
</dbReference>